<proteinExistence type="predicted"/>
<dbReference type="EMBL" id="QSRA01000020">
    <property type="protein sequence ID" value="RGK80332.1"/>
    <property type="molecule type" value="Genomic_DNA"/>
</dbReference>
<comment type="caution">
    <text evidence="2">The sequence shown here is derived from an EMBL/GenBank/DDBJ whole genome shotgun (WGS) entry which is preliminary data.</text>
</comment>
<protein>
    <recommendedName>
        <fullName evidence="1">DUF6431 domain-containing protein</fullName>
    </recommendedName>
</protein>
<evidence type="ECO:0000313" key="3">
    <source>
        <dbReference type="Proteomes" id="UP000261324"/>
    </source>
</evidence>
<feature type="domain" description="DUF6431" evidence="1">
    <location>
        <begin position="36"/>
        <end position="114"/>
    </location>
</feature>
<name>A0A3E4PJU2_9FIRM</name>
<sequence length="156" mass="18215">MIRIFNLFCKLKNIKLSDQEWFDRAIAKLNLSEQVCPYCDSKGQMILHDSYSRYMITLKANHIKTEILQIPRVKCASCGHTHAVLPEILIPYTSYSIRFILTVLKDYFLSTHTVEKICEMYQIAHSTLYAFRDLFFSAGRPCIRFSSLIVSEKKHL</sequence>
<dbReference type="RefSeq" id="WP_117660575.1">
    <property type="nucleotide sequence ID" value="NZ_QSRA01000020.1"/>
</dbReference>
<accession>A0A3E4PJU2</accession>
<dbReference type="InterPro" id="IPR045536">
    <property type="entry name" value="DUF6431"/>
</dbReference>
<dbReference type="Pfam" id="PF20020">
    <property type="entry name" value="DUF6431"/>
    <property type="match status" value="1"/>
</dbReference>
<gene>
    <name evidence="2" type="ORF">DXC93_13245</name>
</gene>
<organism evidence="2 3">
    <name type="scientific">Dorea formicigenerans</name>
    <dbReference type="NCBI Taxonomy" id="39486"/>
    <lineage>
        <taxon>Bacteria</taxon>
        <taxon>Bacillati</taxon>
        <taxon>Bacillota</taxon>
        <taxon>Clostridia</taxon>
        <taxon>Lachnospirales</taxon>
        <taxon>Lachnospiraceae</taxon>
        <taxon>Dorea</taxon>
    </lineage>
</organism>
<dbReference type="Proteomes" id="UP000261324">
    <property type="component" value="Unassembled WGS sequence"/>
</dbReference>
<evidence type="ECO:0000313" key="2">
    <source>
        <dbReference type="EMBL" id="RGK80332.1"/>
    </source>
</evidence>
<evidence type="ECO:0000259" key="1">
    <source>
        <dbReference type="Pfam" id="PF20020"/>
    </source>
</evidence>
<reference evidence="2 3" key="1">
    <citation type="submission" date="2018-08" db="EMBL/GenBank/DDBJ databases">
        <title>A genome reference for cultivated species of the human gut microbiota.</title>
        <authorList>
            <person name="Zou Y."/>
            <person name="Xue W."/>
            <person name="Luo G."/>
        </authorList>
    </citation>
    <scope>NUCLEOTIDE SEQUENCE [LARGE SCALE GENOMIC DNA]</scope>
    <source>
        <strain evidence="2 3">TF09-3</strain>
    </source>
</reference>
<dbReference type="AlphaFoldDB" id="A0A3E4PJU2"/>